<dbReference type="Gene3D" id="3.90.79.10">
    <property type="entry name" value="Nucleoside Triphosphate Pyrophosphohydrolase"/>
    <property type="match status" value="1"/>
</dbReference>
<name>A0A1G8B0P8_9BACT</name>
<reference evidence="3" key="1">
    <citation type="submission" date="2016-10" db="EMBL/GenBank/DDBJ databases">
        <authorList>
            <person name="Varghese N."/>
            <person name="Submissions S."/>
        </authorList>
    </citation>
    <scope>NUCLEOTIDE SEQUENCE [LARGE SCALE GENOMIC DNA]</scope>
    <source>
        <strain evidence="3">BP1-148</strain>
    </source>
</reference>
<dbReference type="PROSITE" id="PS51462">
    <property type="entry name" value="NUDIX"/>
    <property type="match status" value="1"/>
</dbReference>
<dbReference type="SUPFAM" id="SSF55811">
    <property type="entry name" value="Nudix"/>
    <property type="match status" value="1"/>
</dbReference>
<dbReference type="AlphaFoldDB" id="A0A1G8B0P8"/>
<keyword evidence="3" id="KW-1185">Reference proteome</keyword>
<evidence type="ECO:0000313" key="3">
    <source>
        <dbReference type="Proteomes" id="UP000198779"/>
    </source>
</evidence>
<sequence>MTYNYTIKDSYVFKKTAQSSFERPYSNDVYDCLSNSFLHLFGKDFSNGRCVRLDQCEEIEGKTVLTISPIRFFDFLLTNFLFLNYHKVVTLVNGTPKLQVERFYQSLITDDHEFSFNSIIAKKQLSNLFAISCIITDGERFIITKRNGNVGISNHFYSTTVTGIIDDKDFNNDNPVLSCCKREIAEELGCNIPFDSMFFRHIVCGDDKIQPIALVDVKVDDIQEVVKSLKTNIGFLDESCGYNLCTKDDILKLLANDNAHFTSAGRTHLELNIL</sequence>
<dbReference type="InterPro" id="IPR015797">
    <property type="entry name" value="NUDIX_hydrolase-like_dom_sf"/>
</dbReference>
<feature type="domain" description="Nudix hydrolase" evidence="1">
    <location>
        <begin position="126"/>
        <end position="267"/>
    </location>
</feature>
<evidence type="ECO:0000259" key="1">
    <source>
        <dbReference type="PROSITE" id="PS51462"/>
    </source>
</evidence>
<dbReference type="STRING" id="645274.SAMN04487901_12147"/>
<accession>A0A1G8B0P8</accession>
<gene>
    <name evidence="2" type="ORF">SAMN04487901_12147</name>
</gene>
<organism evidence="2 3">
    <name type="scientific">Prevotella communis</name>
    <dbReference type="NCBI Taxonomy" id="2913614"/>
    <lineage>
        <taxon>Bacteria</taxon>
        <taxon>Pseudomonadati</taxon>
        <taxon>Bacteroidota</taxon>
        <taxon>Bacteroidia</taxon>
        <taxon>Bacteroidales</taxon>
        <taxon>Prevotellaceae</taxon>
        <taxon>Prevotella</taxon>
    </lineage>
</organism>
<dbReference type="EMBL" id="FNCQ01000021">
    <property type="protein sequence ID" value="SDH26704.1"/>
    <property type="molecule type" value="Genomic_DNA"/>
</dbReference>
<dbReference type="InterPro" id="IPR000086">
    <property type="entry name" value="NUDIX_hydrolase_dom"/>
</dbReference>
<protein>
    <recommendedName>
        <fullName evidence="1">Nudix hydrolase domain-containing protein</fullName>
    </recommendedName>
</protein>
<dbReference type="Proteomes" id="UP000198779">
    <property type="component" value="Unassembled WGS sequence"/>
</dbReference>
<evidence type="ECO:0000313" key="2">
    <source>
        <dbReference type="EMBL" id="SDH26704.1"/>
    </source>
</evidence>
<proteinExistence type="predicted"/>
<dbReference type="RefSeq" id="WP_091819088.1">
    <property type="nucleotide sequence ID" value="NZ_FNCQ01000021.1"/>
</dbReference>